<reference evidence="2 3" key="2">
    <citation type="submission" date="2020-04" db="EMBL/GenBank/DDBJ databases">
        <title>Genome sequencing and assembly of multiple isolates from the Colletotrichum gloeosporioides species complex.</title>
        <authorList>
            <person name="Gan P."/>
            <person name="Shirasu K."/>
        </authorList>
    </citation>
    <scope>NUCLEOTIDE SEQUENCE [LARGE SCALE GENOMIC DNA]</scope>
    <source>
        <strain evidence="2 3">Nara gc5</strain>
    </source>
</reference>
<dbReference type="InParanoid" id="A0A7J6IPG8"/>
<protein>
    <submittedName>
        <fullName evidence="2">Uncharacterized protein</fullName>
    </submittedName>
</protein>
<reference evidence="2 3" key="1">
    <citation type="submission" date="2012-08" db="EMBL/GenBank/DDBJ databases">
        <authorList>
            <person name="Gan P.H.P."/>
            <person name="Ikeda K."/>
            <person name="Irieda H."/>
            <person name="Narusaka M."/>
            <person name="O'Connell R.J."/>
            <person name="Narusaka Y."/>
            <person name="Takano Y."/>
            <person name="Kubo Y."/>
            <person name="Shirasu K."/>
        </authorList>
    </citation>
    <scope>NUCLEOTIDE SEQUENCE [LARGE SCALE GENOMIC DNA]</scope>
    <source>
        <strain evidence="2 3">Nara gc5</strain>
    </source>
</reference>
<proteinExistence type="predicted"/>
<evidence type="ECO:0000313" key="3">
    <source>
        <dbReference type="Proteomes" id="UP000011096"/>
    </source>
</evidence>
<evidence type="ECO:0000313" key="2">
    <source>
        <dbReference type="EMBL" id="KAF4478284.1"/>
    </source>
</evidence>
<keyword evidence="3" id="KW-1185">Reference proteome</keyword>
<feature type="transmembrane region" description="Helical" evidence="1">
    <location>
        <begin position="213"/>
        <end position="238"/>
    </location>
</feature>
<gene>
    <name evidence="2" type="ORF">CGGC5_v014029</name>
</gene>
<dbReference type="RefSeq" id="XP_031876908.1">
    <property type="nucleotide sequence ID" value="XM_032026687.1"/>
</dbReference>
<dbReference type="GeneID" id="43610822"/>
<name>A0A7J6IPG8_COLFN</name>
<evidence type="ECO:0000256" key="1">
    <source>
        <dbReference type="SAM" id="Phobius"/>
    </source>
</evidence>
<dbReference type="EMBL" id="ANPB02000008">
    <property type="protein sequence ID" value="KAF4478284.1"/>
    <property type="molecule type" value="Genomic_DNA"/>
</dbReference>
<accession>A0A7J6IPG8</accession>
<keyword evidence="1" id="KW-0472">Membrane</keyword>
<dbReference type="OrthoDB" id="4832041at2759"/>
<keyword evidence="1" id="KW-1133">Transmembrane helix</keyword>
<comment type="caution">
    <text evidence="2">The sequence shown here is derived from an EMBL/GenBank/DDBJ whole genome shotgun (WGS) entry which is preliminary data.</text>
</comment>
<dbReference type="Proteomes" id="UP000011096">
    <property type="component" value="Unassembled WGS sequence"/>
</dbReference>
<keyword evidence="1" id="KW-0812">Transmembrane</keyword>
<sequence>MSSARVTPPPECSIAPQTTTTPSDACAALRAWHWDGCPAGFSPACSTTDGVASHTQPSVSWSTGWDNSLTPLTATERWETAVVGVLCCPTVLEYACREAACIASLTAPKILAYPRVTTTVQGEVTGHAIPASRAEIRLAGVAYAADDPRSDTEMHGAPTTVWCDAERCADVPAGVTTEEGQGAATATVLGGMPGAEDGFKLRAPPGMGALGPFGVYAVTALFGAVVFAGGLLGGWGWAGWRRRTGS</sequence>
<organism evidence="2 3">
    <name type="scientific">Colletotrichum fructicola (strain Nara gc5)</name>
    <name type="common">Anthracnose fungus</name>
    <name type="synonym">Colletotrichum gloeosporioides (strain Nara gc5)</name>
    <dbReference type="NCBI Taxonomy" id="1213859"/>
    <lineage>
        <taxon>Eukaryota</taxon>
        <taxon>Fungi</taxon>
        <taxon>Dikarya</taxon>
        <taxon>Ascomycota</taxon>
        <taxon>Pezizomycotina</taxon>
        <taxon>Sordariomycetes</taxon>
        <taxon>Hypocreomycetidae</taxon>
        <taxon>Glomerellales</taxon>
        <taxon>Glomerellaceae</taxon>
        <taxon>Colletotrichum</taxon>
        <taxon>Colletotrichum gloeosporioides species complex</taxon>
    </lineage>
</organism>
<dbReference type="AlphaFoldDB" id="A0A7J6IPG8"/>